<accession>A0ABX1S4H0</accession>
<name>A0ABX1S4H0_9PSEU</name>
<evidence type="ECO:0000313" key="3">
    <source>
        <dbReference type="EMBL" id="NMH96489.1"/>
    </source>
</evidence>
<gene>
    <name evidence="3" type="ORF">HF526_04010</name>
</gene>
<comment type="caution">
    <text evidence="3">The sequence shown here is derived from an EMBL/GenBank/DDBJ whole genome shotgun (WGS) entry which is preliminary data.</text>
</comment>
<dbReference type="RefSeq" id="WP_169379886.1">
    <property type="nucleotide sequence ID" value="NZ_JAAXLA010000005.1"/>
</dbReference>
<protein>
    <submittedName>
        <fullName evidence="3">Peptidoglycan-binding protein</fullName>
    </submittedName>
</protein>
<proteinExistence type="predicted"/>
<dbReference type="EMBL" id="JAAXLA010000005">
    <property type="protein sequence ID" value="NMH96489.1"/>
    <property type="molecule type" value="Genomic_DNA"/>
</dbReference>
<reference evidence="3 4" key="1">
    <citation type="submission" date="2020-04" db="EMBL/GenBank/DDBJ databases">
        <authorList>
            <person name="Klaysubun C."/>
            <person name="Duangmal K."/>
            <person name="Lipun K."/>
        </authorList>
    </citation>
    <scope>NUCLEOTIDE SEQUENCE [LARGE SCALE GENOMIC DNA]</scope>
    <source>
        <strain evidence="3 4">K10HN5</strain>
    </source>
</reference>
<feature type="chain" id="PRO_5046483404" evidence="1">
    <location>
        <begin position="31"/>
        <end position="118"/>
    </location>
</feature>
<evidence type="ECO:0000256" key="1">
    <source>
        <dbReference type="SAM" id="SignalP"/>
    </source>
</evidence>
<dbReference type="InterPro" id="IPR002477">
    <property type="entry name" value="Peptidoglycan-bd-like"/>
</dbReference>
<keyword evidence="4" id="KW-1185">Reference proteome</keyword>
<dbReference type="Gene3D" id="1.10.101.10">
    <property type="entry name" value="PGBD-like superfamily/PGBD"/>
    <property type="match status" value="1"/>
</dbReference>
<dbReference type="InterPro" id="IPR036365">
    <property type="entry name" value="PGBD-like_sf"/>
</dbReference>
<dbReference type="InterPro" id="IPR036366">
    <property type="entry name" value="PGBDSf"/>
</dbReference>
<keyword evidence="1" id="KW-0732">Signal</keyword>
<feature type="domain" description="Peptidoglycan binding-like" evidence="2">
    <location>
        <begin position="51"/>
        <end position="96"/>
    </location>
</feature>
<evidence type="ECO:0000313" key="4">
    <source>
        <dbReference type="Proteomes" id="UP000820669"/>
    </source>
</evidence>
<organism evidence="3 4">
    <name type="scientific">Pseudonocardia acidicola</name>
    <dbReference type="NCBI Taxonomy" id="2724939"/>
    <lineage>
        <taxon>Bacteria</taxon>
        <taxon>Bacillati</taxon>
        <taxon>Actinomycetota</taxon>
        <taxon>Actinomycetes</taxon>
        <taxon>Pseudonocardiales</taxon>
        <taxon>Pseudonocardiaceae</taxon>
        <taxon>Pseudonocardia</taxon>
    </lineage>
</organism>
<dbReference type="SUPFAM" id="SSF47090">
    <property type="entry name" value="PGBD-like"/>
    <property type="match status" value="1"/>
</dbReference>
<feature type="signal peptide" evidence="1">
    <location>
        <begin position="1"/>
        <end position="30"/>
    </location>
</feature>
<dbReference type="Pfam" id="PF01471">
    <property type="entry name" value="PG_binding_1"/>
    <property type="match status" value="1"/>
</dbReference>
<sequence>MIGKKVIARVGTLTAVVALSAVGLASQAFAAPGVAPISEGSPNHHGVWCVQAAINQWAGRTVLSQDGEFGPQTREWVKKFQAGYGLAQDGVVGPKTGDDIWIFDGSSSYCHGYVPTSS</sequence>
<evidence type="ECO:0000259" key="2">
    <source>
        <dbReference type="Pfam" id="PF01471"/>
    </source>
</evidence>
<dbReference type="Proteomes" id="UP000820669">
    <property type="component" value="Unassembled WGS sequence"/>
</dbReference>